<evidence type="ECO:0000256" key="1">
    <source>
        <dbReference type="ARBA" id="ARBA00004141"/>
    </source>
</evidence>
<dbReference type="Pfam" id="PF01284">
    <property type="entry name" value="MARVEL"/>
    <property type="match status" value="1"/>
</dbReference>
<dbReference type="GeneID" id="36292306"/>
<evidence type="ECO:0000256" key="4">
    <source>
        <dbReference type="ARBA" id="ARBA00023136"/>
    </source>
</evidence>
<organism evidence="8">
    <name type="scientific">Pseudogymnoascus destructans</name>
    <dbReference type="NCBI Taxonomy" id="655981"/>
    <lineage>
        <taxon>Eukaryota</taxon>
        <taxon>Fungi</taxon>
        <taxon>Dikarya</taxon>
        <taxon>Ascomycota</taxon>
        <taxon>Pezizomycotina</taxon>
        <taxon>Leotiomycetes</taxon>
        <taxon>Thelebolales</taxon>
        <taxon>Thelebolaceae</taxon>
        <taxon>Pseudogymnoascus</taxon>
    </lineage>
</organism>
<keyword evidence="2 5" id="KW-0812">Transmembrane</keyword>
<feature type="transmembrane region" description="Helical" evidence="5">
    <location>
        <begin position="67"/>
        <end position="88"/>
    </location>
</feature>
<dbReference type="eggNOG" id="ENOG502RZW2">
    <property type="taxonomic scope" value="Eukaryota"/>
</dbReference>
<evidence type="ECO:0000256" key="6">
    <source>
        <dbReference type="SAM" id="SignalP"/>
    </source>
</evidence>
<sequence length="166" mass="17917">MSVVQIILRGLQFLWILLLTALIGNVLAGKTSNNAPTNYAMFTIVFCWIVWIYGMAAAVIESVAIPIVLIILDAFATMFTFIAGVVLAKKLGAHSCNNRGYLETRPILRDNGSTTRHCRELQASCAFFWFLFACFIGSMVMAGLKGGFGGMKRGGGGGAPAMSQVR</sequence>
<evidence type="ECO:0000259" key="7">
    <source>
        <dbReference type="Pfam" id="PF01284"/>
    </source>
</evidence>
<dbReference type="AlphaFoldDB" id="A0A176ZZ51"/>
<dbReference type="GO" id="GO:0005886">
    <property type="term" value="C:plasma membrane"/>
    <property type="evidence" value="ECO:0007669"/>
    <property type="project" value="TreeGrafter"/>
</dbReference>
<dbReference type="InterPro" id="IPR008253">
    <property type="entry name" value="Marvel"/>
</dbReference>
<comment type="subcellular location">
    <subcellularLocation>
        <location evidence="1">Membrane</location>
        <topology evidence="1">Multi-pass membrane protein</topology>
    </subcellularLocation>
</comment>
<feature type="signal peptide" evidence="6">
    <location>
        <begin position="1"/>
        <end position="28"/>
    </location>
</feature>
<name>A0A176ZZ51_9PEZI</name>
<dbReference type="PANTHER" id="PTHR28165:SF1">
    <property type="entry name" value="NON-CLASSICAL EXPORT PROTEIN 2-RELATED"/>
    <property type="match status" value="1"/>
</dbReference>
<evidence type="ECO:0000256" key="3">
    <source>
        <dbReference type="ARBA" id="ARBA00022989"/>
    </source>
</evidence>
<dbReference type="RefSeq" id="XP_024319826.1">
    <property type="nucleotide sequence ID" value="XM_024472714.1"/>
</dbReference>
<dbReference type="PANTHER" id="PTHR28165">
    <property type="entry name" value="NON-CLASSICAL EXPORT PROTEIN 2-RELATED"/>
    <property type="match status" value="1"/>
</dbReference>
<proteinExistence type="predicted"/>
<dbReference type="GO" id="GO:0070941">
    <property type="term" value="P:eisosome assembly"/>
    <property type="evidence" value="ECO:0007669"/>
    <property type="project" value="TreeGrafter"/>
</dbReference>
<feature type="chain" id="PRO_5008056230" description="MARVEL domain-containing protein" evidence="6">
    <location>
        <begin position="29"/>
        <end position="166"/>
    </location>
</feature>
<dbReference type="GO" id="GO:0072659">
    <property type="term" value="P:protein localization to plasma membrane"/>
    <property type="evidence" value="ECO:0007669"/>
    <property type="project" value="TreeGrafter"/>
</dbReference>
<keyword evidence="3 5" id="KW-1133">Transmembrane helix</keyword>
<evidence type="ECO:0000256" key="5">
    <source>
        <dbReference type="SAM" id="Phobius"/>
    </source>
</evidence>
<protein>
    <recommendedName>
        <fullName evidence="7">MARVEL domain-containing protein</fullName>
    </recommendedName>
</protein>
<accession>A0A176ZZ51</accession>
<reference evidence="8" key="1">
    <citation type="submission" date="2016-03" db="EMBL/GenBank/DDBJ databases">
        <title>Updated assembly of Pseudogymnoascus destructans, the fungus causing white-nose syndrome of bats.</title>
        <authorList>
            <person name="Palmer J.M."/>
            <person name="Drees K.P."/>
            <person name="Foster J.T."/>
            <person name="Lindner D.L."/>
        </authorList>
    </citation>
    <scope>NUCLEOTIDE SEQUENCE [LARGE SCALE GENOMIC DNA]</scope>
    <source>
        <strain evidence="8">20631-21</strain>
    </source>
</reference>
<dbReference type="OrthoDB" id="5423111at2759"/>
<keyword evidence="4 5" id="KW-0472">Membrane</keyword>
<keyword evidence="6" id="KW-0732">Signal</keyword>
<feature type="transmembrane region" description="Helical" evidence="5">
    <location>
        <begin position="126"/>
        <end position="144"/>
    </location>
</feature>
<feature type="domain" description="MARVEL" evidence="7">
    <location>
        <begin position="4"/>
        <end position="140"/>
    </location>
</feature>
<evidence type="ECO:0000313" key="8">
    <source>
        <dbReference type="EMBL" id="OAF54522.1"/>
    </source>
</evidence>
<dbReference type="EMBL" id="KV441420">
    <property type="protein sequence ID" value="OAF54522.1"/>
    <property type="molecule type" value="Genomic_DNA"/>
</dbReference>
<evidence type="ECO:0000256" key="2">
    <source>
        <dbReference type="ARBA" id="ARBA00022692"/>
    </source>
</evidence>
<dbReference type="GO" id="GO:0032126">
    <property type="term" value="C:eisosome"/>
    <property type="evidence" value="ECO:0007669"/>
    <property type="project" value="TreeGrafter"/>
</dbReference>
<dbReference type="Proteomes" id="UP000077154">
    <property type="component" value="Unassembled WGS sequence"/>
</dbReference>
<feature type="transmembrane region" description="Helical" evidence="5">
    <location>
        <begin position="38"/>
        <end position="60"/>
    </location>
</feature>
<dbReference type="InterPro" id="IPR052649">
    <property type="entry name" value="NCE102-like"/>
</dbReference>
<gene>
    <name evidence="8" type="ORF">VC83_09270</name>
</gene>
<dbReference type="VEuPathDB" id="FungiDB:GMDG_07469"/>